<reference evidence="2" key="1">
    <citation type="submission" date="2022-11" db="EMBL/GenBank/DDBJ databases">
        <title>Whole genome sequence of Levilactobacillus brevis SMB091.</title>
        <authorList>
            <person name="Kim J.-M."/>
            <person name="Kim O.-C."/>
            <person name="Choi Y.H."/>
            <person name="Han N.S."/>
            <person name="Hurh B."/>
        </authorList>
    </citation>
    <scope>NUCLEOTIDE SEQUENCE</scope>
    <source>
        <strain evidence="2">SMB091</strain>
    </source>
</reference>
<evidence type="ECO:0000256" key="1">
    <source>
        <dbReference type="SAM" id="SignalP"/>
    </source>
</evidence>
<dbReference type="RefSeq" id="WP_267668388.1">
    <property type="nucleotide sequence ID" value="NZ_CP113117.1"/>
</dbReference>
<keyword evidence="1" id="KW-0732">Signal</keyword>
<feature type="chain" id="PRO_5044267204" evidence="1">
    <location>
        <begin position="29"/>
        <end position="234"/>
    </location>
</feature>
<proteinExistence type="predicted"/>
<feature type="signal peptide" evidence="1">
    <location>
        <begin position="1"/>
        <end position="28"/>
    </location>
</feature>
<organism evidence="2 3">
    <name type="scientific">Levilactobacillus brevis</name>
    <name type="common">Lactobacillus brevis</name>
    <dbReference type="NCBI Taxonomy" id="1580"/>
    <lineage>
        <taxon>Bacteria</taxon>
        <taxon>Bacillati</taxon>
        <taxon>Bacillota</taxon>
        <taxon>Bacilli</taxon>
        <taxon>Lactobacillales</taxon>
        <taxon>Lactobacillaceae</taxon>
        <taxon>Levilactobacillus</taxon>
    </lineage>
</organism>
<evidence type="ECO:0000313" key="3">
    <source>
        <dbReference type="Proteomes" id="UP001164768"/>
    </source>
</evidence>
<dbReference type="Proteomes" id="UP001164768">
    <property type="component" value="Chromosome"/>
</dbReference>
<accession>A0AB38X4A6</accession>
<sequence>MDILKKTLTVLTALALMAPLAIVAPVSAKTTTATTTQASVKKQTYTILSSSFYKTAKTYHTKDAKPVVYKAVMGADRPTMTLTAKGKLKAGTTYKVTKQVKVKINAKKSQKYSYVKGQGWVVSSKLTAGKFKAASGVKKTATKYTIVSVTALKKAKTVHTKDARPVVYKAAVAADRPTMTLTANGKLKAATTYKVTKQAKLKNAAKKTVAVSYVKGHGWVLQKSLTNGQFKNAD</sequence>
<protein>
    <submittedName>
        <fullName evidence="2">Uncharacterized protein</fullName>
    </submittedName>
</protein>
<dbReference type="EMBL" id="CP113117">
    <property type="protein sequence ID" value="WAD01311.1"/>
    <property type="molecule type" value="Genomic_DNA"/>
</dbReference>
<dbReference type="AlphaFoldDB" id="A0AB38X4A6"/>
<evidence type="ECO:0000313" key="2">
    <source>
        <dbReference type="EMBL" id="WAD01311.1"/>
    </source>
</evidence>
<gene>
    <name evidence="2" type="ORF">ORR04_10295</name>
</gene>
<name>A0AB38X4A6_LEVBR</name>